<keyword evidence="4" id="KW-1185">Reference proteome</keyword>
<evidence type="ECO:0000313" key="3">
    <source>
        <dbReference type="EMBL" id="KAG6483879.1"/>
    </source>
</evidence>
<proteinExistence type="predicted"/>
<feature type="signal peptide" evidence="1">
    <location>
        <begin position="1"/>
        <end position="26"/>
    </location>
</feature>
<dbReference type="InterPro" id="IPR051636">
    <property type="entry name" value="Plant_LTP/defense-related"/>
</dbReference>
<dbReference type="Pfam" id="PF14547">
    <property type="entry name" value="Hydrophob_seed"/>
    <property type="match status" value="1"/>
</dbReference>
<keyword evidence="1" id="KW-0732">Signal</keyword>
<dbReference type="PANTHER" id="PTHR31731">
    <property type="match status" value="1"/>
</dbReference>
<accession>A0A8J5FPC0</accession>
<sequence length="128" mass="13325">MAGLKCSASLALFLALSLVSFSLIAACTDNCDIKVPPPPPAVGTCPMDTLKLGVCTDVLEGLLNVTLGKQPGMPCCGLLRRLVDLEAAVCLCTALRANVLGIRHNLPVSLSLLLNYCGKKVPAGFICK</sequence>
<protein>
    <recommendedName>
        <fullName evidence="2">Bifunctional inhibitor/plant lipid transfer protein/seed storage helical domain-containing protein</fullName>
    </recommendedName>
</protein>
<dbReference type="InterPro" id="IPR016140">
    <property type="entry name" value="Bifunc_inhib/LTP/seed_store"/>
</dbReference>
<organism evidence="3 4">
    <name type="scientific">Zingiber officinale</name>
    <name type="common">Ginger</name>
    <name type="synonym">Amomum zingiber</name>
    <dbReference type="NCBI Taxonomy" id="94328"/>
    <lineage>
        <taxon>Eukaryota</taxon>
        <taxon>Viridiplantae</taxon>
        <taxon>Streptophyta</taxon>
        <taxon>Embryophyta</taxon>
        <taxon>Tracheophyta</taxon>
        <taxon>Spermatophyta</taxon>
        <taxon>Magnoliopsida</taxon>
        <taxon>Liliopsida</taxon>
        <taxon>Zingiberales</taxon>
        <taxon>Zingiberaceae</taxon>
        <taxon>Zingiber</taxon>
    </lineage>
</organism>
<gene>
    <name evidence="3" type="ORF">ZIOFF_060665</name>
</gene>
<dbReference type="CDD" id="cd01958">
    <property type="entry name" value="HPS_like"/>
    <property type="match status" value="1"/>
</dbReference>
<feature type="domain" description="Bifunctional inhibitor/plant lipid transfer protein/seed storage helical" evidence="2">
    <location>
        <begin position="45"/>
        <end position="127"/>
    </location>
</feature>
<dbReference type="OrthoDB" id="782444at2759"/>
<dbReference type="Proteomes" id="UP000734854">
    <property type="component" value="Unassembled WGS sequence"/>
</dbReference>
<evidence type="ECO:0000256" key="1">
    <source>
        <dbReference type="SAM" id="SignalP"/>
    </source>
</evidence>
<name>A0A8J5FPC0_ZINOF</name>
<dbReference type="AlphaFoldDB" id="A0A8J5FPC0"/>
<evidence type="ECO:0000259" key="2">
    <source>
        <dbReference type="SMART" id="SM00499"/>
    </source>
</evidence>
<reference evidence="3 4" key="1">
    <citation type="submission" date="2020-08" db="EMBL/GenBank/DDBJ databases">
        <title>Plant Genome Project.</title>
        <authorList>
            <person name="Zhang R.-G."/>
        </authorList>
    </citation>
    <scope>NUCLEOTIDE SEQUENCE [LARGE SCALE GENOMIC DNA]</scope>
    <source>
        <tissue evidence="3">Rhizome</tissue>
    </source>
</reference>
<dbReference type="EMBL" id="JACMSC010000016">
    <property type="protein sequence ID" value="KAG6483879.1"/>
    <property type="molecule type" value="Genomic_DNA"/>
</dbReference>
<dbReference type="SMART" id="SM00499">
    <property type="entry name" value="AAI"/>
    <property type="match status" value="1"/>
</dbReference>
<dbReference type="PROSITE" id="PS51257">
    <property type="entry name" value="PROKAR_LIPOPROTEIN"/>
    <property type="match status" value="1"/>
</dbReference>
<comment type="caution">
    <text evidence="3">The sequence shown here is derived from an EMBL/GenBank/DDBJ whole genome shotgun (WGS) entry which is preliminary data.</text>
</comment>
<evidence type="ECO:0000313" key="4">
    <source>
        <dbReference type="Proteomes" id="UP000734854"/>
    </source>
</evidence>
<dbReference type="InterPro" id="IPR027923">
    <property type="entry name" value="Hydrophob_seed_dom"/>
</dbReference>
<feature type="chain" id="PRO_5035328041" description="Bifunctional inhibitor/plant lipid transfer protein/seed storage helical domain-containing protein" evidence="1">
    <location>
        <begin position="27"/>
        <end position="128"/>
    </location>
</feature>